<dbReference type="AlphaFoldDB" id="A0A0R3CSF9"/>
<dbReference type="OrthoDB" id="8251894at2"/>
<dbReference type="Proteomes" id="UP000051936">
    <property type="component" value="Unassembled WGS sequence"/>
</dbReference>
<accession>A0A0R3CSF9</accession>
<sequence length="657" mass="69019">MKRILIGLIVAAVLVAGGWFGFNLYVQHRVTAEIEAAFEQIRSGGGKASHGRIGFDLPSRTLTIEDINVEPGRSPIAGFKAARIKAAGVGQTDDAHVSAGTIEIAGVELAISGEAGAAGLKGSYKIPQATLTNYSGPTRVQGAPASESVLDAYRFTLEQFADVTAASVTVPSLSVAMNTGTGVTGDVDITYSGLAIRNINRGKIDTAKLDHAVFAITTRQPSRPDKLTGELSDMVIDGFDANAVIAALDPAKANDETYRRVYRQVTTGSYALTSTQGVRAQVGRIIVEDIGYQPSKFRPGELLALLPKDSSAPPTPAQSRELMEKIAGVYEGLRVGKAEISNLSATTPQGTAKLDAIKYAEGEFAVEGLDAPAAAGQFKMDRFALKSFSLPSLLRWTASIATPGRAPSPDQMLGLFGVLAGAELKGVVAPFKNIRKLVTVDTVSLDWGQLIGSIPSKAHVVAKFVTPTDASDPKQLPLLAAGIDKLAIDLDLGAAWTQQSNSLVLAPATLDIGGIARAQARLALANVSRDMFSLDPAQVTGQAMQIETGTIELSLHDSGVVDLVVAQFARMQNVSRDAARSAIVEMIRAQGEKVAASNIDAKPAVDAIASFVETSGQTLTIKLTPLGKVPVLQLMDVLNNEPIVALAQFRMEASTGL</sequence>
<dbReference type="EMBL" id="LJYG01000112">
    <property type="protein sequence ID" value="KRQ00635.1"/>
    <property type="molecule type" value="Genomic_DNA"/>
</dbReference>
<protein>
    <recommendedName>
        <fullName evidence="3">DUF945 domain-containing protein</fullName>
    </recommendedName>
</protein>
<keyword evidence="2" id="KW-1185">Reference proteome</keyword>
<evidence type="ECO:0008006" key="3">
    <source>
        <dbReference type="Google" id="ProtNLM"/>
    </source>
</evidence>
<evidence type="ECO:0000313" key="2">
    <source>
        <dbReference type="Proteomes" id="UP000051936"/>
    </source>
</evidence>
<dbReference type="RefSeq" id="WP_057759011.1">
    <property type="nucleotide sequence ID" value="NZ_LJYG01000112.1"/>
</dbReference>
<evidence type="ECO:0000313" key="1">
    <source>
        <dbReference type="EMBL" id="KRQ00635.1"/>
    </source>
</evidence>
<name>A0A0R3CSF9_9BRAD</name>
<proteinExistence type="predicted"/>
<reference evidence="1 2" key="1">
    <citation type="submission" date="2015-09" db="EMBL/GenBank/DDBJ databases">
        <title>Draft Genome Sequence of Bradyrhizobium manausense Strain BR 3351T, a Novel Symbiotic Nitrogen-Fixing Alphaproteobacterium Isolated from Brazilian Amazon Rain Forest.</title>
        <authorList>
            <person name="De Araujo J.L."/>
            <person name="Zilli J.E."/>
        </authorList>
    </citation>
    <scope>NUCLEOTIDE SEQUENCE [LARGE SCALE GENOMIC DNA]</scope>
    <source>
        <strain evidence="1 2">BR3351</strain>
    </source>
</reference>
<comment type="caution">
    <text evidence="1">The sequence shown here is derived from an EMBL/GenBank/DDBJ whole genome shotgun (WGS) entry which is preliminary data.</text>
</comment>
<gene>
    <name evidence="1" type="ORF">AOQ71_36950</name>
</gene>
<organism evidence="1 2">
    <name type="scientific">Bradyrhizobium manausense</name>
    <dbReference type="NCBI Taxonomy" id="989370"/>
    <lineage>
        <taxon>Bacteria</taxon>
        <taxon>Pseudomonadati</taxon>
        <taxon>Pseudomonadota</taxon>
        <taxon>Alphaproteobacteria</taxon>
        <taxon>Hyphomicrobiales</taxon>
        <taxon>Nitrobacteraceae</taxon>
        <taxon>Bradyrhizobium</taxon>
    </lineage>
</organism>